<reference evidence="1" key="1">
    <citation type="journal article" date="2014" name="Int. J. Syst. Evol. Microbiol.">
        <title>Complete genome sequence of Corynebacterium casei LMG S-19264T (=DSM 44701T), isolated from a smear-ripened cheese.</title>
        <authorList>
            <consortium name="US DOE Joint Genome Institute (JGI-PGF)"/>
            <person name="Walter F."/>
            <person name="Albersmeier A."/>
            <person name="Kalinowski J."/>
            <person name="Ruckert C."/>
        </authorList>
    </citation>
    <scope>NUCLEOTIDE SEQUENCE</scope>
    <source>
        <strain evidence="1">CCM 7217</strain>
    </source>
</reference>
<dbReference type="Proteomes" id="UP000646833">
    <property type="component" value="Unassembled WGS sequence"/>
</dbReference>
<name>A0A830DXF3_9EURY</name>
<comment type="caution">
    <text evidence="1">The sequence shown here is derived from an EMBL/GenBank/DDBJ whole genome shotgun (WGS) entry which is preliminary data.</text>
</comment>
<gene>
    <name evidence="1" type="ORF">GCM10007209_37680</name>
</gene>
<dbReference type="InterPro" id="IPR036388">
    <property type="entry name" value="WH-like_DNA-bd_sf"/>
</dbReference>
<evidence type="ECO:0000313" key="1">
    <source>
        <dbReference type="EMBL" id="GGC72208.1"/>
    </source>
</evidence>
<dbReference type="EMBL" id="BMCI01000010">
    <property type="protein sequence ID" value="GGC72208.1"/>
    <property type="molecule type" value="Genomic_DNA"/>
</dbReference>
<sequence>MAMDLEYDGGGSSENALEKLLTPVSKVSILRALLDARVPMNPTDICETAGLSKNAWYDNAEDLIDLGAVKKVGDAGNSPIYMANRENELVRALERVYDIAAARDRDDPADKAMLDVPDELLSDDG</sequence>
<dbReference type="AlphaFoldDB" id="A0A830DXF3"/>
<dbReference type="SUPFAM" id="SSF46785">
    <property type="entry name" value="Winged helix' DNA-binding domain"/>
    <property type="match status" value="1"/>
</dbReference>
<organism evidence="1 2">
    <name type="scientific">Haloferax sulfurifontis</name>
    <dbReference type="NCBI Taxonomy" id="255616"/>
    <lineage>
        <taxon>Archaea</taxon>
        <taxon>Methanobacteriati</taxon>
        <taxon>Methanobacteriota</taxon>
        <taxon>Stenosarchaea group</taxon>
        <taxon>Halobacteria</taxon>
        <taxon>Halobacteriales</taxon>
        <taxon>Haloferacaceae</taxon>
        <taxon>Haloferax</taxon>
    </lineage>
</organism>
<dbReference type="RefSeq" id="WP_188425026.1">
    <property type="nucleotide sequence ID" value="NZ_BMCI01000010.1"/>
</dbReference>
<proteinExistence type="predicted"/>
<dbReference type="Gene3D" id="1.10.10.10">
    <property type="entry name" value="Winged helix-like DNA-binding domain superfamily/Winged helix DNA-binding domain"/>
    <property type="match status" value="1"/>
</dbReference>
<evidence type="ECO:0000313" key="2">
    <source>
        <dbReference type="Proteomes" id="UP000646833"/>
    </source>
</evidence>
<dbReference type="InterPro" id="IPR036390">
    <property type="entry name" value="WH_DNA-bd_sf"/>
</dbReference>
<reference evidence="1" key="2">
    <citation type="submission" date="2020-09" db="EMBL/GenBank/DDBJ databases">
        <authorList>
            <person name="Sun Q."/>
            <person name="Sedlacek I."/>
        </authorList>
    </citation>
    <scope>NUCLEOTIDE SEQUENCE</scope>
    <source>
        <strain evidence="1">CCM 7217</strain>
    </source>
</reference>
<evidence type="ECO:0008006" key="3">
    <source>
        <dbReference type="Google" id="ProtNLM"/>
    </source>
</evidence>
<protein>
    <recommendedName>
        <fullName evidence="3">ArsR family transcriptional regulator</fullName>
    </recommendedName>
</protein>
<accession>A0A830DXF3</accession>